<dbReference type="InParanoid" id="A0A1X7SS38"/>
<reference evidence="1" key="1">
    <citation type="submission" date="2017-05" db="UniProtKB">
        <authorList>
            <consortium name="EnsemblMetazoa"/>
        </authorList>
    </citation>
    <scope>IDENTIFICATION</scope>
</reference>
<evidence type="ECO:0000313" key="1">
    <source>
        <dbReference type="EnsemblMetazoa" id="Aqu2.1.04964_001"/>
    </source>
</evidence>
<protein>
    <submittedName>
        <fullName evidence="1">Uncharacterized protein</fullName>
    </submittedName>
</protein>
<sequence length="52" mass="6362">MYLFMNLLLITNLIKLEKMEKENTHFNQSQCFQTIENLILNKKRIETIFITR</sequence>
<organism evidence="1">
    <name type="scientific">Amphimedon queenslandica</name>
    <name type="common">Sponge</name>
    <dbReference type="NCBI Taxonomy" id="400682"/>
    <lineage>
        <taxon>Eukaryota</taxon>
        <taxon>Metazoa</taxon>
        <taxon>Porifera</taxon>
        <taxon>Demospongiae</taxon>
        <taxon>Heteroscleromorpha</taxon>
        <taxon>Haplosclerida</taxon>
        <taxon>Niphatidae</taxon>
        <taxon>Amphimedon</taxon>
    </lineage>
</organism>
<accession>A0A1X7SS38</accession>
<dbReference type="AlphaFoldDB" id="A0A1X7SS38"/>
<name>A0A1X7SS38_AMPQE</name>
<proteinExistence type="predicted"/>
<dbReference type="EnsemblMetazoa" id="Aqu2.1.04964_001">
    <property type="protein sequence ID" value="Aqu2.1.04964_001"/>
    <property type="gene ID" value="Aqu2.1.04964"/>
</dbReference>